<dbReference type="InterPro" id="IPR020904">
    <property type="entry name" value="Sc_DH/Rdtase_CS"/>
</dbReference>
<keyword evidence="3" id="KW-0560">Oxidoreductase</keyword>
<dbReference type="PRINTS" id="PR00080">
    <property type="entry name" value="SDRFAMILY"/>
</dbReference>
<dbReference type="SUPFAM" id="SSF51735">
    <property type="entry name" value="NAD(P)-binding Rossmann-fold domains"/>
    <property type="match status" value="1"/>
</dbReference>
<protein>
    <submittedName>
        <fullName evidence="3">Glucose 1-dehydrogenase</fullName>
        <ecNumber evidence="3">1.1.1.47</ecNumber>
    </submittedName>
</protein>
<dbReference type="PRINTS" id="PR00081">
    <property type="entry name" value="GDHRDH"/>
</dbReference>
<proteinExistence type="inferred from homology"/>
<dbReference type="EMBL" id="JAYJLD010000013">
    <property type="protein sequence ID" value="MEB3102107.1"/>
    <property type="molecule type" value="Genomic_DNA"/>
</dbReference>
<evidence type="ECO:0000313" key="3">
    <source>
        <dbReference type="EMBL" id="MEB3102107.1"/>
    </source>
</evidence>
<sequence length="253" mass="27280">MLEVFDLAGKTALITGGTRGLGQAIAEALGKQGAAVIITGRSQQTLEESCKFLSERGIAAEGMQCDMKQISDLEALKRYVEEKFGRLDVLVNNAGIVIDRNFLELTDAEMDDIITTNLTGVMRCTRLLGEIMIRQGSGKIINIASMDGLIGTPRLVAYGTSKGGVIQFTRSLAVEWARYGIRVNAICPGYFATSMNEHILADEAVRSKILKRIPLRRVGDPKELGPLAVYLASAASDFMTGQAIVIDGGETVH</sequence>
<dbReference type="RefSeq" id="WP_371754223.1">
    <property type="nucleotide sequence ID" value="NZ_JAYJLD010000013.1"/>
</dbReference>
<dbReference type="PANTHER" id="PTHR42760">
    <property type="entry name" value="SHORT-CHAIN DEHYDROGENASES/REDUCTASES FAMILY MEMBER"/>
    <property type="match status" value="1"/>
</dbReference>
<dbReference type="Pfam" id="PF13561">
    <property type="entry name" value="adh_short_C2"/>
    <property type="match status" value="1"/>
</dbReference>
<dbReference type="PROSITE" id="PS00061">
    <property type="entry name" value="ADH_SHORT"/>
    <property type="match status" value="1"/>
</dbReference>
<reference evidence="3" key="1">
    <citation type="submission" date="2023-12" db="EMBL/GenBank/DDBJ databases">
        <title>Fervidustalea candida gen. nov., sp. nov., a novel member of the family Paenibacillaceae isolated from a geothermal area.</title>
        <authorList>
            <person name="Li W.-J."/>
            <person name="Jiao J.-Y."/>
            <person name="Chen Y."/>
        </authorList>
    </citation>
    <scope>NUCLEOTIDE SEQUENCE</scope>
    <source>
        <strain evidence="3">SYSU GA230002</strain>
    </source>
</reference>
<name>A0ABU5ZJR7_9BACL</name>
<keyword evidence="4" id="KW-1185">Reference proteome</keyword>
<evidence type="ECO:0000259" key="2">
    <source>
        <dbReference type="SMART" id="SM00822"/>
    </source>
</evidence>
<dbReference type="InterPro" id="IPR002347">
    <property type="entry name" value="SDR_fam"/>
</dbReference>
<dbReference type="Gene3D" id="3.40.50.720">
    <property type="entry name" value="NAD(P)-binding Rossmann-like Domain"/>
    <property type="match status" value="1"/>
</dbReference>
<evidence type="ECO:0000256" key="1">
    <source>
        <dbReference type="ARBA" id="ARBA00006484"/>
    </source>
</evidence>
<evidence type="ECO:0000313" key="4">
    <source>
        <dbReference type="Proteomes" id="UP001310386"/>
    </source>
</evidence>
<dbReference type="NCBIfam" id="NF005559">
    <property type="entry name" value="PRK07231.1"/>
    <property type="match status" value="1"/>
</dbReference>
<comment type="similarity">
    <text evidence="1">Belongs to the short-chain dehydrogenases/reductases (SDR) family.</text>
</comment>
<dbReference type="InterPro" id="IPR036291">
    <property type="entry name" value="NAD(P)-bd_dom_sf"/>
</dbReference>
<accession>A0ABU5ZJR7</accession>
<gene>
    <name evidence="3" type="ORF">VF724_10570</name>
</gene>
<dbReference type="SMART" id="SM00822">
    <property type="entry name" value="PKS_KR"/>
    <property type="match status" value="1"/>
</dbReference>
<comment type="caution">
    <text evidence="3">The sequence shown here is derived from an EMBL/GenBank/DDBJ whole genome shotgun (WGS) entry which is preliminary data.</text>
</comment>
<dbReference type="Proteomes" id="UP001310386">
    <property type="component" value="Unassembled WGS sequence"/>
</dbReference>
<dbReference type="InterPro" id="IPR057326">
    <property type="entry name" value="KR_dom"/>
</dbReference>
<feature type="domain" description="Ketoreductase" evidence="2">
    <location>
        <begin position="10"/>
        <end position="189"/>
    </location>
</feature>
<organism evidence="3 4">
    <name type="scientific">Ferviditalea candida</name>
    <dbReference type="NCBI Taxonomy" id="3108399"/>
    <lineage>
        <taxon>Bacteria</taxon>
        <taxon>Bacillati</taxon>
        <taxon>Bacillota</taxon>
        <taxon>Bacilli</taxon>
        <taxon>Bacillales</taxon>
        <taxon>Paenibacillaceae</taxon>
        <taxon>Ferviditalea</taxon>
    </lineage>
</organism>
<dbReference type="GO" id="GO:0047936">
    <property type="term" value="F:glucose 1-dehydrogenase [NAD(P)+] activity"/>
    <property type="evidence" value="ECO:0007669"/>
    <property type="project" value="UniProtKB-EC"/>
</dbReference>
<dbReference type="EC" id="1.1.1.47" evidence="3"/>